<evidence type="ECO:0000313" key="1">
    <source>
        <dbReference type="EMBL" id="KAI5649404.1"/>
    </source>
</evidence>
<keyword evidence="2" id="KW-1185">Reference proteome</keyword>
<protein>
    <submittedName>
        <fullName evidence="1">Uncharacterized protein</fullName>
    </submittedName>
</protein>
<evidence type="ECO:0000313" key="2">
    <source>
        <dbReference type="Proteomes" id="UP001060085"/>
    </source>
</evidence>
<proteinExistence type="predicted"/>
<dbReference type="EMBL" id="CM044708">
    <property type="protein sequence ID" value="KAI5649404.1"/>
    <property type="molecule type" value="Genomic_DNA"/>
</dbReference>
<dbReference type="Proteomes" id="UP001060085">
    <property type="component" value="Linkage Group LG08"/>
</dbReference>
<organism evidence="1 2">
    <name type="scientific">Catharanthus roseus</name>
    <name type="common">Madagascar periwinkle</name>
    <name type="synonym">Vinca rosea</name>
    <dbReference type="NCBI Taxonomy" id="4058"/>
    <lineage>
        <taxon>Eukaryota</taxon>
        <taxon>Viridiplantae</taxon>
        <taxon>Streptophyta</taxon>
        <taxon>Embryophyta</taxon>
        <taxon>Tracheophyta</taxon>
        <taxon>Spermatophyta</taxon>
        <taxon>Magnoliopsida</taxon>
        <taxon>eudicotyledons</taxon>
        <taxon>Gunneridae</taxon>
        <taxon>Pentapetalae</taxon>
        <taxon>asterids</taxon>
        <taxon>lamiids</taxon>
        <taxon>Gentianales</taxon>
        <taxon>Apocynaceae</taxon>
        <taxon>Rauvolfioideae</taxon>
        <taxon>Vinceae</taxon>
        <taxon>Catharanthinae</taxon>
        <taxon>Catharanthus</taxon>
    </lineage>
</organism>
<gene>
    <name evidence="1" type="ORF">M9H77_35409</name>
</gene>
<sequence>MGRFGRVLIIFVLLFVQLGFISSRVLKSEEELMKKMHNIRLQALPKGDVPPSGPSGCTYIPGSGGSGCPINARHYAGSALPRATTAVYPPLTVSFGVATNEK</sequence>
<reference evidence="2" key="1">
    <citation type="journal article" date="2023" name="Nat. Plants">
        <title>Single-cell RNA sequencing provides a high-resolution roadmap for understanding the multicellular compartmentation of specialized metabolism.</title>
        <authorList>
            <person name="Sun S."/>
            <person name="Shen X."/>
            <person name="Li Y."/>
            <person name="Li Y."/>
            <person name="Wang S."/>
            <person name="Li R."/>
            <person name="Zhang H."/>
            <person name="Shen G."/>
            <person name="Guo B."/>
            <person name="Wei J."/>
            <person name="Xu J."/>
            <person name="St-Pierre B."/>
            <person name="Chen S."/>
            <person name="Sun C."/>
        </authorList>
    </citation>
    <scope>NUCLEOTIDE SEQUENCE [LARGE SCALE GENOMIC DNA]</scope>
</reference>
<name>A0ACB9ZPU9_CATRO</name>
<comment type="caution">
    <text evidence="1">The sequence shown here is derived from an EMBL/GenBank/DDBJ whole genome shotgun (WGS) entry which is preliminary data.</text>
</comment>
<accession>A0ACB9ZPU9</accession>